<dbReference type="Pfam" id="PF02687">
    <property type="entry name" value="FtsX"/>
    <property type="match status" value="1"/>
</dbReference>
<dbReference type="Proteomes" id="UP000321323">
    <property type="component" value="Chromosome"/>
</dbReference>
<evidence type="ECO:0000256" key="3">
    <source>
        <dbReference type="ARBA" id="ARBA00022692"/>
    </source>
</evidence>
<evidence type="ECO:0000256" key="5">
    <source>
        <dbReference type="ARBA" id="ARBA00023136"/>
    </source>
</evidence>
<accession>A0ABZ1UL91</accession>
<dbReference type="InterPro" id="IPR050250">
    <property type="entry name" value="Macrolide_Exporter_MacB"/>
</dbReference>
<name>A0ABZ1UL91_9BURK</name>
<organism evidence="9 10">
    <name type="scientific">[Empedobacter] haloabium</name>
    <dbReference type="NCBI Taxonomy" id="592317"/>
    <lineage>
        <taxon>Bacteria</taxon>
        <taxon>Pseudomonadati</taxon>
        <taxon>Pseudomonadota</taxon>
        <taxon>Betaproteobacteria</taxon>
        <taxon>Burkholderiales</taxon>
        <taxon>Oxalobacteraceae</taxon>
        <taxon>Telluria group</taxon>
        <taxon>Telluria group incertae sedis</taxon>
    </lineage>
</organism>
<keyword evidence="5 7" id="KW-0472">Membrane</keyword>
<keyword evidence="3 7" id="KW-0812">Transmembrane</keyword>
<dbReference type="PANTHER" id="PTHR30572">
    <property type="entry name" value="MEMBRANE COMPONENT OF TRANSPORTER-RELATED"/>
    <property type="match status" value="1"/>
</dbReference>
<gene>
    <name evidence="9" type="ORF">E7V67_024530</name>
</gene>
<evidence type="ECO:0000256" key="4">
    <source>
        <dbReference type="ARBA" id="ARBA00022989"/>
    </source>
</evidence>
<proteinExistence type="inferred from homology"/>
<feature type="transmembrane region" description="Helical" evidence="7">
    <location>
        <begin position="287"/>
        <end position="314"/>
    </location>
</feature>
<evidence type="ECO:0000256" key="6">
    <source>
        <dbReference type="ARBA" id="ARBA00038076"/>
    </source>
</evidence>
<evidence type="ECO:0000256" key="1">
    <source>
        <dbReference type="ARBA" id="ARBA00004651"/>
    </source>
</evidence>
<comment type="similarity">
    <text evidence="6">Belongs to the ABC-4 integral membrane protein family.</text>
</comment>
<comment type="subcellular location">
    <subcellularLocation>
        <location evidence="1">Cell membrane</location>
        <topology evidence="1">Multi-pass membrane protein</topology>
    </subcellularLocation>
</comment>
<evidence type="ECO:0000259" key="8">
    <source>
        <dbReference type="Pfam" id="PF02687"/>
    </source>
</evidence>
<evidence type="ECO:0000256" key="7">
    <source>
        <dbReference type="SAM" id="Phobius"/>
    </source>
</evidence>
<feature type="transmembrane region" description="Helical" evidence="7">
    <location>
        <begin position="375"/>
        <end position="394"/>
    </location>
</feature>
<reference evidence="9 10" key="1">
    <citation type="journal article" date="2019" name="Int. J. Syst. Evol. Microbiol.">
        <title>The Draft Whole-Genome Sequence of the Antibiotic Producer Empedobacter haloabium ATCC 31962 Provides Indications for Its Taxonomic Reclassification.</title>
        <authorList>
            <person name="Miess H."/>
            <person name="Arlt P."/>
            <person name="Apel A.K."/>
            <person name="Weber T."/>
            <person name="Nieselt K."/>
            <person name="Hanssen F."/>
            <person name="Czemmel S."/>
            <person name="Nahnsen S."/>
            <person name="Gross H."/>
        </authorList>
    </citation>
    <scope>NUCLEOTIDE SEQUENCE [LARGE SCALE GENOMIC DNA]</scope>
    <source>
        <strain evidence="9 10">ATCC 31962</strain>
    </source>
</reference>
<keyword evidence="2" id="KW-1003">Cell membrane</keyword>
<evidence type="ECO:0000256" key="2">
    <source>
        <dbReference type="ARBA" id="ARBA00022475"/>
    </source>
</evidence>
<keyword evidence="4 7" id="KW-1133">Transmembrane helix</keyword>
<protein>
    <submittedName>
        <fullName evidence="9">FtsX-like permease family protein</fullName>
    </submittedName>
</protein>
<evidence type="ECO:0000313" key="9">
    <source>
        <dbReference type="EMBL" id="WUR12823.1"/>
    </source>
</evidence>
<keyword evidence="10" id="KW-1185">Reference proteome</keyword>
<dbReference type="PANTHER" id="PTHR30572:SF4">
    <property type="entry name" value="ABC TRANSPORTER PERMEASE YTRF"/>
    <property type="match status" value="1"/>
</dbReference>
<feature type="domain" description="ABC3 transporter permease C-terminal" evidence="8">
    <location>
        <begin position="293"/>
        <end position="405"/>
    </location>
</feature>
<dbReference type="EMBL" id="CP136508">
    <property type="protein sequence ID" value="WUR12823.1"/>
    <property type="molecule type" value="Genomic_DNA"/>
</dbReference>
<sequence>MEFRPILSSLLRNRTGPLLVAVQVALSLAILANALHIVSVRQAVVSRPSGVERESDIFHVRVADLRGGGTFNEVLAGQKRQLELLRAVPGVESVAQTNQVPLSQSGNNTGLAADRRQIRPTTGASFYVSPDSLVKTWGLKLVEGRDFLPTEVLDIDTRTSTEQAKIAIVTQALAQKLWPDATSYVGRTFYFGTGDTAEAARVTGVVERLQSTSAELGERGEMSLIMPMRRVGEPRAMYTVRTEPGQRERVIKEVEETLRKDANNHVMIRPKTFDADRKDRYRADRGLAWMLVTVSVLLMLVTASGIVGMASLWVTQRRKQIGVRRALGARRIDILRYFILENVMITSAGVAAGLLGALALNHLLVSTLELARLPAGYLVGGAAIFLALGIAAVYGPAWRAASISPATATRGVV</sequence>
<feature type="transmembrane region" description="Helical" evidence="7">
    <location>
        <begin position="334"/>
        <end position="355"/>
    </location>
</feature>
<evidence type="ECO:0000313" key="10">
    <source>
        <dbReference type="Proteomes" id="UP000321323"/>
    </source>
</evidence>
<dbReference type="InterPro" id="IPR003838">
    <property type="entry name" value="ABC3_permease_C"/>
</dbReference>